<dbReference type="Pfam" id="PF13532">
    <property type="entry name" value="2OG-FeII_Oxy_2"/>
    <property type="match status" value="1"/>
</dbReference>
<gene>
    <name evidence="2" type="ORF">BN980_GECA08s02001g</name>
</gene>
<sequence length="419" mass="47125">MSTHKTKPSDDDTDSKLAVLTSIFPNYSLDSLLDVLISCNGSILETKTLLDGADLRSSRPDGNASFGTFATTEQQIKPTTASKQITLKRFFRDCEGTESKPSALAIKKQRLETKGKPIHLYDPDDVRSLLPCTLHFGVFPKELADRLLTTMLKESETWEENKFNMFDRDVSSPHTTSVYTDSAAIFANKMASYNGKQIKNIRMFNADMSEAKEMVERIVNTEISKRGLMPYQCPTKWYSDMAVCNRYSGPKQSVGFHSDQLTHLGPHAVIASVSLGVTREFRLKNRDPSKPYAPISVHLPHNSLIIMHAGCQEIYKHAIMPCPLSSVMTDTHPIAGVTRINITYRMYLPSFTSEKNPKCECQRPMILRVCNPANDITGNHKLTPRYIWVCGLTYTSGKKCSKVEFPKFPVNKSLKFSYP</sequence>
<dbReference type="GO" id="GO:0006307">
    <property type="term" value="P:DNA alkylation repair"/>
    <property type="evidence" value="ECO:0007669"/>
    <property type="project" value="InterPro"/>
</dbReference>
<dbReference type="PROSITE" id="PS51471">
    <property type="entry name" value="FE2OG_OXY"/>
    <property type="match status" value="1"/>
</dbReference>
<evidence type="ECO:0000313" key="2">
    <source>
        <dbReference type="EMBL" id="CDO54613.1"/>
    </source>
</evidence>
<dbReference type="EMBL" id="CCBN010000008">
    <property type="protein sequence ID" value="CDO54613.1"/>
    <property type="molecule type" value="Genomic_DNA"/>
</dbReference>
<reference evidence="2" key="1">
    <citation type="submission" date="2014-03" db="EMBL/GenBank/DDBJ databases">
        <authorList>
            <person name="Casaregola S."/>
        </authorList>
    </citation>
    <scope>NUCLEOTIDE SEQUENCE [LARGE SCALE GENOMIC DNA]</scope>
    <source>
        <strain evidence="2">CLIB 918</strain>
    </source>
</reference>
<dbReference type="CDD" id="cd14279">
    <property type="entry name" value="CUE"/>
    <property type="match status" value="1"/>
</dbReference>
<dbReference type="STRING" id="1173061.A0A0J9XAV9"/>
<dbReference type="SUPFAM" id="SSF51197">
    <property type="entry name" value="Clavaminate synthase-like"/>
    <property type="match status" value="1"/>
</dbReference>
<dbReference type="Proteomes" id="UP000242525">
    <property type="component" value="Unassembled WGS sequence"/>
</dbReference>
<dbReference type="OrthoDB" id="545910at2759"/>
<dbReference type="InterPro" id="IPR037151">
    <property type="entry name" value="AlkB-like_sf"/>
</dbReference>
<dbReference type="PANTHER" id="PTHR31212:SF4">
    <property type="entry name" value="ALPHA-KETOGLUTARATE-DEPENDENT DIOXYGENASE ALKB HOMOLOG 3"/>
    <property type="match status" value="1"/>
</dbReference>
<dbReference type="GO" id="GO:0051213">
    <property type="term" value="F:dioxygenase activity"/>
    <property type="evidence" value="ECO:0007669"/>
    <property type="project" value="InterPro"/>
</dbReference>
<feature type="domain" description="Fe2OG dioxygenase" evidence="1">
    <location>
        <begin position="238"/>
        <end position="348"/>
    </location>
</feature>
<dbReference type="InterPro" id="IPR005123">
    <property type="entry name" value="Oxoglu/Fe-dep_dioxygenase_dom"/>
</dbReference>
<keyword evidence="3" id="KW-1185">Reference proteome</keyword>
<dbReference type="Gene3D" id="2.60.120.590">
    <property type="entry name" value="Alpha-ketoglutarate-dependent dioxygenase AlkB-like"/>
    <property type="match status" value="1"/>
</dbReference>
<protein>
    <recommendedName>
        <fullName evidence="1">Fe2OG dioxygenase domain-containing protein</fullName>
    </recommendedName>
</protein>
<name>A0A0J9XAV9_GEOCN</name>
<dbReference type="PANTHER" id="PTHR31212">
    <property type="entry name" value="ALPHA-KETOGLUTARATE-DEPENDENT DIOXYGENASE ALKB HOMOLOG 3"/>
    <property type="match status" value="1"/>
</dbReference>
<dbReference type="InterPro" id="IPR027450">
    <property type="entry name" value="AlkB-like"/>
</dbReference>
<comment type="caution">
    <text evidence="2">The sequence shown here is derived from an EMBL/GenBank/DDBJ whole genome shotgun (WGS) entry which is preliminary data.</text>
</comment>
<proteinExistence type="predicted"/>
<organism evidence="2 3">
    <name type="scientific">Geotrichum candidum</name>
    <name type="common">Oospora lactis</name>
    <name type="synonym">Dipodascus geotrichum</name>
    <dbReference type="NCBI Taxonomy" id="1173061"/>
    <lineage>
        <taxon>Eukaryota</taxon>
        <taxon>Fungi</taxon>
        <taxon>Dikarya</taxon>
        <taxon>Ascomycota</taxon>
        <taxon>Saccharomycotina</taxon>
        <taxon>Dipodascomycetes</taxon>
        <taxon>Dipodascales</taxon>
        <taxon>Dipodascaceae</taxon>
        <taxon>Geotrichum</taxon>
    </lineage>
</organism>
<dbReference type="InterPro" id="IPR032854">
    <property type="entry name" value="ALKBH3"/>
</dbReference>
<dbReference type="AlphaFoldDB" id="A0A0J9XAV9"/>
<accession>A0A0J9XAV9</accession>
<evidence type="ECO:0000313" key="3">
    <source>
        <dbReference type="Proteomes" id="UP000242525"/>
    </source>
</evidence>
<evidence type="ECO:0000259" key="1">
    <source>
        <dbReference type="PROSITE" id="PS51471"/>
    </source>
</evidence>